<gene>
    <name evidence="1" type="ORF">GMARGA_LOCUS24299</name>
</gene>
<organism evidence="1 2">
    <name type="scientific">Gigaspora margarita</name>
    <dbReference type="NCBI Taxonomy" id="4874"/>
    <lineage>
        <taxon>Eukaryota</taxon>
        <taxon>Fungi</taxon>
        <taxon>Fungi incertae sedis</taxon>
        <taxon>Mucoromycota</taxon>
        <taxon>Glomeromycotina</taxon>
        <taxon>Glomeromycetes</taxon>
        <taxon>Diversisporales</taxon>
        <taxon>Gigasporaceae</taxon>
        <taxon>Gigaspora</taxon>
    </lineage>
</organism>
<reference evidence="1 2" key="1">
    <citation type="submission" date="2021-06" db="EMBL/GenBank/DDBJ databases">
        <authorList>
            <person name="Kallberg Y."/>
            <person name="Tangrot J."/>
            <person name="Rosling A."/>
        </authorList>
    </citation>
    <scope>NUCLEOTIDE SEQUENCE [LARGE SCALE GENOMIC DNA]</scope>
    <source>
        <strain evidence="1 2">120-4 pot B 10/14</strain>
    </source>
</reference>
<name>A0ABN7VY71_GIGMA</name>
<protein>
    <submittedName>
        <fullName evidence="1">16167_t:CDS:1</fullName>
    </submittedName>
</protein>
<feature type="non-terminal residue" evidence="1">
    <location>
        <position position="141"/>
    </location>
</feature>
<evidence type="ECO:0000313" key="2">
    <source>
        <dbReference type="Proteomes" id="UP000789901"/>
    </source>
</evidence>
<comment type="caution">
    <text evidence="1">The sequence shown here is derived from an EMBL/GenBank/DDBJ whole genome shotgun (WGS) entry which is preliminary data.</text>
</comment>
<feature type="non-terminal residue" evidence="1">
    <location>
        <position position="1"/>
    </location>
</feature>
<dbReference type="EMBL" id="CAJVQB010025484">
    <property type="protein sequence ID" value="CAG8806442.1"/>
    <property type="molecule type" value="Genomic_DNA"/>
</dbReference>
<keyword evidence="2" id="KW-1185">Reference proteome</keyword>
<evidence type="ECO:0000313" key="1">
    <source>
        <dbReference type="EMBL" id="CAG8806442.1"/>
    </source>
</evidence>
<accession>A0ABN7VY71</accession>
<dbReference type="Proteomes" id="UP000789901">
    <property type="component" value="Unassembled WGS sequence"/>
</dbReference>
<sequence length="141" mass="16246">MKYPIFEYMRNNNLESLLETFQITGPTWSRGSLKSQIDDIWRSSDYRSKIGVEELHKGGKKKETKVNKIQFEQHGQQQMARVQHGIVKGIEKQIGNAQVYTKEKKDGEDILGLFKGSNQNAQSIKTNKQSFEDTKCNETAY</sequence>
<proteinExistence type="predicted"/>